<comment type="cofactor">
    <cofactor evidence="1">
        <name>Mg(2+)</name>
        <dbReference type="ChEBI" id="CHEBI:18420"/>
    </cofactor>
</comment>
<evidence type="ECO:0000313" key="18">
    <source>
        <dbReference type="EMBL" id="PZD72958.1"/>
    </source>
</evidence>
<organism evidence="18 19">
    <name type="scientific">Acaryochloris thomasi RCC1774</name>
    <dbReference type="NCBI Taxonomy" id="1764569"/>
    <lineage>
        <taxon>Bacteria</taxon>
        <taxon>Bacillati</taxon>
        <taxon>Cyanobacteriota</taxon>
        <taxon>Cyanophyceae</taxon>
        <taxon>Acaryochloridales</taxon>
        <taxon>Acaryochloridaceae</taxon>
        <taxon>Acaryochloris</taxon>
        <taxon>Acaryochloris thomasi</taxon>
    </lineage>
</organism>
<evidence type="ECO:0000256" key="15">
    <source>
        <dbReference type="RuleBase" id="RU000504"/>
    </source>
</evidence>
<evidence type="ECO:0000256" key="8">
    <source>
        <dbReference type="ARBA" id="ARBA00022741"/>
    </source>
</evidence>
<dbReference type="InterPro" id="IPR015793">
    <property type="entry name" value="Pyrv_Knase_brl"/>
</dbReference>
<dbReference type="UniPathway" id="UPA00109">
    <property type="reaction ID" value="UER00188"/>
</dbReference>
<keyword evidence="9 15" id="KW-0418">Kinase</keyword>
<evidence type="ECO:0000256" key="3">
    <source>
        <dbReference type="ARBA" id="ARBA00004997"/>
    </source>
</evidence>
<dbReference type="InterPro" id="IPR015806">
    <property type="entry name" value="Pyrv_Knase_insert_dom_sf"/>
</dbReference>
<gene>
    <name evidence="18" type="primary">pyk_2</name>
    <name evidence="18" type="ORF">C1752_02870</name>
</gene>
<dbReference type="Gene3D" id="3.20.20.60">
    <property type="entry name" value="Phosphoenolpyruvate-binding domains"/>
    <property type="match status" value="1"/>
</dbReference>
<dbReference type="EC" id="2.7.1.40" evidence="5 14"/>
<proteinExistence type="inferred from homology"/>
<reference evidence="18 19" key="1">
    <citation type="journal article" date="2018" name="Sci. Rep.">
        <title>A novel species of the marine cyanobacterium Acaryochloris with a unique pigment content and lifestyle.</title>
        <authorList>
            <person name="Partensky F."/>
            <person name="Six C."/>
            <person name="Ratin M."/>
            <person name="Garczarek L."/>
            <person name="Vaulot D."/>
            <person name="Probert I."/>
            <person name="Calteau A."/>
            <person name="Gourvil P."/>
            <person name="Marie D."/>
            <person name="Grebert T."/>
            <person name="Bouchier C."/>
            <person name="Le Panse S."/>
            <person name="Gachenot M."/>
            <person name="Rodriguez F."/>
            <person name="Garrido J.L."/>
        </authorList>
    </citation>
    <scope>NUCLEOTIDE SEQUENCE [LARGE SCALE GENOMIC DNA]</scope>
    <source>
        <strain evidence="18 19">RCC1774</strain>
    </source>
</reference>
<dbReference type="InterPro" id="IPR036918">
    <property type="entry name" value="Pyrv_Knase_C_sf"/>
</dbReference>
<keyword evidence="8" id="KW-0547">Nucleotide-binding</keyword>
<evidence type="ECO:0000256" key="2">
    <source>
        <dbReference type="ARBA" id="ARBA00001958"/>
    </source>
</evidence>
<evidence type="ECO:0000256" key="12">
    <source>
        <dbReference type="ARBA" id="ARBA00023152"/>
    </source>
</evidence>
<dbReference type="InterPro" id="IPR015795">
    <property type="entry name" value="Pyrv_Knase_C"/>
</dbReference>
<dbReference type="GO" id="GO:0004743">
    <property type="term" value="F:pyruvate kinase activity"/>
    <property type="evidence" value="ECO:0007669"/>
    <property type="project" value="UniProtKB-UniRule"/>
</dbReference>
<keyword evidence="10" id="KW-0067">ATP-binding</keyword>
<name>A0A2W1JHH5_9CYAN</name>
<evidence type="ECO:0000256" key="14">
    <source>
        <dbReference type="NCBIfam" id="TIGR01064"/>
    </source>
</evidence>
<dbReference type="FunFam" id="2.40.33.10:FF:000001">
    <property type="entry name" value="Pyruvate kinase"/>
    <property type="match status" value="1"/>
</dbReference>
<evidence type="ECO:0000256" key="9">
    <source>
        <dbReference type="ARBA" id="ARBA00022777"/>
    </source>
</evidence>
<dbReference type="SUPFAM" id="SSF51621">
    <property type="entry name" value="Phosphoenolpyruvate/pyruvate domain"/>
    <property type="match status" value="1"/>
</dbReference>
<dbReference type="Gene3D" id="2.40.33.10">
    <property type="entry name" value="PK beta-barrel domain-like"/>
    <property type="match status" value="1"/>
</dbReference>
<dbReference type="NCBIfam" id="NF004978">
    <property type="entry name" value="PRK06354.1"/>
    <property type="match status" value="1"/>
</dbReference>
<dbReference type="FunFam" id="3.20.20.60:FF:000025">
    <property type="entry name" value="Pyruvate kinase"/>
    <property type="match status" value="1"/>
</dbReference>
<evidence type="ECO:0000256" key="6">
    <source>
        <dbReference type="ARBA" id="ARBA00022679"/>
    </source>
</evidence>
<keyword evidence="7" id="KW-0479">Metal-binding</keyword>
<comment type="pathway">
    <text evidence="3 15">Carbohydrate degradation; glycolysis; pyruvate from D-glyceraldehyde 3-phosphate: step 5/5.</text>
</comment>
<keyword evidence="12 15" id="KW-0324">Glycolysis</keyword>
<evidence type="ECO:0000256" key="4">
    <source>
        <dbReference type="ARBA" id="ARBA00008663"/>
    </source>
</evidence>
<feature type="domain" description="Pyruvate kinase C-terminal" evidence="17">
    <location>
        <begin position="374"/>
        <end position="485"/>
    </location>
</feature>
<evidence type="ECO:0000259" key="17">
    <source>
        <dbReference type="Pfam" id="PF02887"/>
    </source>
</evidence>
<dbReference type="Proteomes" id="UP000248857">
    <property type="component" value="Unassembled WGS sequence"/>
</dbReference>
<dbReference type="Gene3D" id="3.40.1380.20">
    <property type="entry name" value="Pyruvate kinase, C-terminal domain"/>
    <property type="match status" value="1"/>
</dbReference>
<dbReference type="AlphaFoldDB" id="A0A2W1JHH5"/>
<comment type="cofactor">
    <cofactor evidence="2">
        <name>K(+)</name>
        <dbReference type="ChEBI" id="CHEBI:29103"/>
    </cofactor>
</comment>
<dbReference type="RefSeq" id="WP_315865260.1">
    <property type="nucleotide sequence ID" value="NZ_CAWNWM010000007.1"/>
</dbReference>
<dbReference type="GO" id="GO:0000287">
    <property type="term" value="F:magnesium ion binding"/>
    <property type="evidence" value="ECO:0007669"/>
    <property type="project" value="UniProtKB-UniRule"/>
</dbReference>
<accession>A0A2W1JHH5</accession>
<evidence type="ECO:0000256" key="10">
    <source>
        <dbReference type="ARBA" id="ARBA00022840"/>
    </source>
</evidence>
<protein>
    <recommendedName>
        <fullName evidence="5 14">Pyruvate kinase</fullName>
        <ecNumber evidence="5 14">2.7.1.40</ecNumber>
    </recommendedName>
</protein>
<dbReference type="InterPro" id="IPR015813">
    <property type="entry name" value="Pyrv/PenolPyrv_kinase-like_dom"/>
</dbReference>
<evidence type="ECO:0000259" key="16">
    <source>
        <dbReference type="Pfam" id="PF00224"/>
    </source>
</evidence>
<evidence type="ECO:0000256" key="13">
    <source>
        <dbReference type="ARBA" id="ARBA00023317"/>
    </source>
</evidence>
<dbReference type="Pfam" id="PF02887">
    <property type="entry name" value="PK_C"/>
    <property type="match status" value="1"/>
</dbReference>
<keyword evidence="13 18" id="KW-0670">Pyruvate</keyword>
<keyword evidence="11 15" id="KW-0460">Magnesium</keyword>
<dbReference type="EMBL" id="PQWO01000007">
    <property type="protein sequence ID" value="PZD72958.1"/>
    <property type="molecule type" value="Genomic_DNA"/>
</dbReference>
<dbReference type="GO" id="GO:0005524">
    <property type="term" value="F:ATP binding"/>
    <property type="evidence" value="ECO:0007669"/>
    <property type="project" value="UniProtKB-KW"/>
</dbReference>
<dbReference type="NCBIfam" id="NF004491">
    <property type="entry name" value="PRK05826.1"/>
    <property type="match status" value="1"/>
</dbReference>
<dbReference type="InterPro" id="IPR001697">
    <property type="entry name" value="Pyr_Knase"/>
</dbReference>
<feature type="domain" description="Pyruvate kinase barrel" evidence="16">
    <location>
        <begin position="23"/>
        <end position="344"/>
    </location>
</feature>
<comment type="catalytic activity">
    <reaction evidence="15">
        <text>pyruvate + ATP = phosphoenolpyruvate + ADP + H(+)</text>
        <dbReference type="Rhea" id="RHEA:18157"/>
        <dbReference type="ChEBI" id="CHEBI:15361"/>
        <dbReference type="ChEBI" id="CHEBI:15378"/>
        <dbReference type="ChEBI" id="CHEBI:30616"/>
        <dbReference type="ChEBI" id="CHEBI:58702"/>
        <dbReference type="ChEBI" id="CHEBI:456216"/>
        <dbReference type="EC" id="2.7.1.40"/>
    </reaction>
</comment>
<evidence type="ECO:0000256" key="1">
    <source>
        <dbReference type="ARBA" id="ARBA00001946"/>
    </source>
</evidence>
<dbReference type="PANTHER" id="PTHR11817">
    <property type="entry name" value="PYRUVATE KINASE"/>
    <property type="match status" value="1"/>
</dbReference>
<comment type="caution">
    <text evidence="18">The sequence shown here is derived from an EMBL/GenBank/DDBJ whole genome shotgun (WGS) entry which is preliminary data.</text>
</comment>
<sequence>MIRTCAYRPYPVFAMLNDTMMNHRTKIVATIGPASQSPEVLREMALAGMTVARLNFSHGSYEDHAQTVKLLRSLSQDLDTPITLLQDLQGPKIRVGILEQPVELIEGEKLTLVPVPDFQQQPHTIPIDYPHLAEEAQLGAQVLLDDGLLELKIEAVSEAAVTCQIIEGGWLKSRKGINLPSLALRLPSLTDKDRQDLEFGVAQGVDWVSLSFVRRPEDIQHLKQVLKELGAESKPVIAKIEKPQAIDHLEAIVNACDGVMVARGDLGVEMRPEKVPRLQKRIIRLCNQRGIPVITATQMLESMMQNPRPTRAEVSDVANAIIDGTDAVMLSGESAVGKFPAKSVEMLARVAADVEVDAQFVNYPPTGTDETHALSEALNILDKTLDLRCIVAVTTTGYTAMLAAAERSKAPVIALTPQLETYHRLNLVWGVQPLYWERPMEPVETLIDQVQACLLERQLAAAGDTVLILGGIPSRARGTNFLKIHRMGGYENRSL</sequence>
<dbReference type="GO" id="GO:0016301">
    <property type="term" value="F:kinase activity"/>
    <property type="evidence" value="ECO:0007669"/>
    <property type="project" value="UniProtKB-KW"/>
</dbReference>
<dbReference type="NCBIfam" id="TIGR01064">
    <property type="entry name" value="pyruv_kin"/>
    <property type="match status" value="1"/>
</dbReference>
<dbReference type="Pfam" id="PF00224">
    <property type="entry name" value="PK"/>
    <property type="match status" value="1"/>
</dbReference>
<dbReference type="SUPFAM" id="SSF52935">
    <property type="entry name" value="PK C-terminal domain-like"/>
    <property type="match status" value="1"/>
</dbReference>
<comment type="similarity">
    <text evidence="4 15">Belongs to the pyruvate kinase family.</text>
</comment>
<keyword evidence="19" id="KW-1185">Reference proteome</keyword>
<dbReference type="SUPFAM" id="SSF50800">
    <property type="entry name" value="PK beta-barrel domain-like"/>
    <property type="match status" value="1"/>
</dbReference>
<dbReference type="GO" id="GO:0030955">
    <property type="term" value="F:potassium ion binding"/>
    <property type="evidence" value="ECO:0007669"/>
    <property type="project" value="UniProtKB-UniRule"/>
</dbReference>
<evidence type="ECO:0000256" key="5">
    <source>
        <dbReference type="ARBA" id="ARBA00012142"/>
    </source>
</evidence>
<evidence type="ECO:0000313" key="19">
    <source>
        <dbReference type="Proteomes" id="UP000248857"/>
    </source>
</evidence>
<dbReference type="PRINTS" id="PR01050">
    <property type="entry name" value="PYRUVTKNASE"/>
</dbReference>
<keyword evidence="6 15" id="KW-0808">Transferase</keyword>
<evidence type="ECO:0000256" key="7">
    <source>
        <dbReference type="ARBA" id="ARBA00022723"/>
    </source>
</evidence>
<evidence type="ECO:0000256" key="11">
    <source>
        <dbReference type="ARBA" id="ARBA00022842"/>
    </source>
</evidence>
<dbReference type="InterPro" id="IPR040442">
    <property type="entry name" value="Pyrv_kinase-like_dom_sf"/>
</dbReference>
<dbReference type="InterPro" id="IPR011037">
    <property type="entry name" value="Pyrv_Knase-like_insert_dom_sf"/>
</dbReference>